<dbReference type="UniPathway" id="UPA00047">
    <property type="reaction ID" value="UER00057"/>
</dbReference>
<dbReference type="PANTHER" id="PTHR21000">
    <property type="entry name" value="DIHYDROXY-ACID DEHYDRATASE DAD"/>
    <property type="match status" value="1"/>
</dbReference>
<dbReference type="InterPro" id="IPR000581">
    <property type="entry name" value="ILV_EDD_N"/>
</dbReference>
<comment type="catalytic activity">
    <reaction evidence="11">
        <text>(2R)-2,3-dihydroxy-3-methylbutanoate = 3-methyl-2-oxobutanoate + H2O</text>
        <dbReference type="Rhea" id="RHEA:24809"/>
        <dbReference type="ChEBI" id="CHEBI:11851"/>
        <dbReference type="ChEBI" id="CHEBI:15377"/>
        <dbReference type="ChEBI" id="CHEBI:49072"/>
        <dbReference type="EC" id="4.2.1.9"/>
    </reaction>
    <physiologicalReaction direction="left-to-right" evidence="11">
        <dbReference type="Rhea" id="RHEA:24810"/>
    </physiologicalReaction>
</comment>
<dbReference type="GO" id="GO:0051537">
    <property type="term" value="F:2 iron, 2 sulfur cluster binding"/>
    <property type="evidence" value="ECO:0007669"/>
    <property type="project" value="UniProtKB-UniRule"/>
</dbReference>
<evidence type="ECO:0000256" key="8">
    <source>
        <dbReference type="ARBA" id="ARBA00023014"/>
    </source>
</evidence>
<dbReference type="HAMAP" id="MF_00012">
    <property type="entry name" value="IlvD"/>
    <property type="match status" value="1"/>
</dbReference>
<dbReference type="SUPFAM" id="SSF52016">
    <property type="entry name" value="LeuD/IlvD-like"/>
    <property type="match status" value="1"/>
</dbReference>
<dbReference type="RefSeq" id="WP_132104599.1">
    <property type="nucleotide sequence ID" value="NZ_SMLB01000027.1"/>
</dbReference>
<comment type="caution">
    <text evidence="18">The sequence shown here is derived from an EMBL/GenBank/DDBJ whole genome shotgun (WGS) entry which is preliminary data.</text>
</comment>
<feature type="binding site" evidence="15">
    <location>
        <position position="57"/>
    </location>
    <ligand>
        <name>[2Fe-2S] cluster</name>
        <dbReference type="ChEBI" id="CHEBI:190135"/>
    </ligand>
</feature>
<dbReference type="UniPathway" id="UPA00049">
    <property type="reaction ID" value="UER00061"/>
</dbReference>
<dbReference type="Pfam" id="PF24877">
    <property type="entry name" value="ILV_EDD_C"/>
    <property type="match status" value="1"/>
</dbReference>
<accession>A0A4V2YS15</accession>
<evidence type="ECO:0000256" key="15">
    <source>
        <dbReference type="HAMAP-Rule" id="MF_00012"/>
    </source>
</evidence>
<keyword evidence="3 15" id="KW-0028">Amino-acid biosynthesis</keyword>
<dbReference type="OrthoDB" id="9807077at2"/>
<reference evidence="18 19" key="1">
    <citation type="submission" date="2019-02" db="EMBL/GenBank/DDBJ databases">
        <title>Draft genome sequences of novel Actinobacteria.</title>
        <authorList>
            <person name="Sahin N."/>
            <person name="Ay H."/>
            <person name="Saygin H."/>
        </authorList>
    </citation>
    <scope>NUCLEOTIDE SEQUENCE [LARGE SCALE GENOMIC DNA]</scope>
    <source>
        <strain evidence="18 19">8K307</strain>
    </source>
</reference>
<evidence type="ECO:0000256" key="7">
    <source>
        <dbReference type="ARBA" id="ARBA00023004"/>
    </source>
</evidence>
<feature type="binding site" evidence="15">
    <location>
        <position position="89"/>
    </location>
    <ligand>
        <name>Mg(2+)</name>
        <dbReference type="ChEBI" id="CHEBI:18420"/>
    </ligand>
</feature>
<evidence type="ECO:0000259" key="16">
    <source>
        <dbReference type="Pfam" id="PF00920"/>
    </source>
</evidence>
<dbReference type="InterPro" id="IPR037237">
    <property type="entry name" value="IlvD/EDD_N"/>
</dbReference>
<proteinExistence type="inferred from homology"/>
<dbReference type="EC" id="4.2.1.9" evidence="14 15"/>
<keyword evidence="4 15" id="KW-0001">2Fe-2S</keyword>
<dbReference type="GO" id="GO:0004160">
    <property type="term" value="F:dihydroxy-acid dehydratase activity"/>
    <property type="evidence" value="ECO:0007669"/>
    <property type="project" value="UniProtKB-UniRule"/>
</dbReference>
<dbReference type="PROSITE" id="PS00887">
    <property type="entry name" value="ILVD_EDD_2"/>
    <property type="match status" value="1"/>
</dbReference>
<comment type="subunit">
    <text evidence="15">Homodimer.</text>
</comment>
<evidence type="ECO:0000256" key="10">
    <source>
        <dbReference type="ARBA" id="ARBA00023304"/>
    </source>
</evidence>
<comment type="cofactor">
    <cofactor evidence="1 15">
        <name>Mg(2+)</name>
        <dbReference type="ChEBI" id="CHEBI:18420"/>
    </cofactor>
</comment>
<evidence type="ECO:0000256" key="5">
    <source>
        <dbReference type="ARBA" id="ARBA00022723"/>
    </source>
</evidence>
<dbReference type="Proteomes" id="UP000295217">
    <property type="component" value="Unassembled WGS sequence"/>
</dbReference>
<evidence type="ECO:0000256" key="6">
    <source>
        <dbReference type="ARBA" id="ARBA00022842"/>
    </source>
</evidence>
<dbReference type="GO" id="GO:0009099">
    <property type="term" value="P:L-valine biosynthetic process"/>
    <property type="evidence" value="ECO:0007669"/>
    <property type="project" value="UniProtKB-UniRule"/>
</dbReference>
<feature type="active site" description="Proton acceptor" evidence="15">
    <location>
        <position position="479"/>
    </location>
</feature>
<feature type="binding site" description="via carbamate group" evidence="15">
    <location>
        <position position="132"/>
    </location>
    <ligand>
        <name>Mg(2+)</name>
        <dbReference type="ChEBI" id="CHEBI:18420"/>
    </ligand>
</feature>
<comment type="similarity">
    <text evidence="2 15">Belongs to the IlvD/Edd family.</text>
</comment>
<protein>
    <recommendedName>
        <fullName evidence="14 15">Dihydroxy-acid dehydratase</fullName>
        <shortName evidence="15">DAD</shortName>
        <ecNumber evidence="14 15">4.2.1.9</ecNumber>
    </recommendedName>
</protein>
<dbReference type="NCBIfam" id="TIGR00110">
    <property type="entry name" value="ilvD"/>
    <property type="match status" value="1"/>
</dbReference>
<evidence type="ECO:0000256" key="1">
    <source>
        <dbReference type="ARBA" id="ARBA00001946"/>
    </source>
</evidence>
<keyword evidence="8 15" id="KW-0411">Iron-sulfur</keyword>
<dbReference type="InterPro" id="IPR020558">
    <property type="entry name" value="DiOHA_6PGluconate_deHydtase_CS"/>
</dbReference>
<evidence type="ECO:0000256" key="11">
    <source>
        <dbReference type="ARBA" id="ARBA00029304"/>
    </source>
</evidence>
<dbReference type="PROSITE" id="PS00886">
    <property type="entry name" value="ILVD_EDD_1"/>
    <property type="match status" value="1"/>
</dbReference>
<feature type="domain" description="Dihydroxy-acid/6-phosphogluconate dehydratase C-terminal" evidence="17">
    <location>
        <begin position="371"/>
        <end position="560"/>
    </location>
</feature>
<dbReference type="PANTHER" id="PTHR21000:SF5">
    <property type="entry name" value="DIHYDROXY-ACID DEHYDRATASE, MITOCHONDRIAL"/>
    <property type="match status" value="1"/>
</dbReference>
<dbReference type="InterPro" id="IPR050165">
    <property type="entry name" value="DHAD_IlvD/Edd"/>
</dbReference>
<dbReference type="EMBL" id="SMLB01000027">
    <property type="protein sequence ID" value="TDD67627.1"/>
    <property type="molecule type" value="Genomic_DNA"/>
</dbReference>
<comment type="function">
    <text evidence="15">Functions in the biosynthesis of branched-chain amino acids. Catalyzes the dehydration of (2R,3R)-2,3-dihydroxy-3-methylpentanoate (2,3-dihydroxy-3-methylvalerate) into 2-oxo-3-methylpentanoate (2-oxo-3-methylvalerate) and of (2R)-2,3-dihydroxy-3-methylbutanoate (2,3-dihydroxyisovalerate) into 2-oxo-3-methylbutanoate (2-oxoisovalerate), the penultimate precursor to L-isoleucine and L-valine, respectively.</text>
</comment>
<evidence type="ECO:0000256" key="4">
    <source>
        <dbReference type="ARBA" id="ARBA00022714"/>
    </source>
</evidence>
<evidence type="ECO:0000256" key="13">
    <source>
        <dbReference type="ARBA" id="ARBA00029437"/>
    </source>
</evidence>
<keyword evidence="6 15" id="KW-0460">Magnesium</keyword>
<feature type="modified residue" description="N6-carboxylysine" evidence="15">
    <location>
        <position position="132"/>
    </location>
</feature>
<dbReference type="AlphaFoldDB" id="A0A4V2YS15"/>
<organism evidence="18 19">
    <name type="scientific">Jiangella aurantiaca</name>
    <dbReference type="NCBI Taxonomy" id="2530373"/>
    <lineage>
        <taxon>Bacteria</taxon>
        <taxon>Bacillati</taxon>
        <taxon>Actinomycetota</taxon>
        <taxon>Actinomycetes</taxon>
        <taxon>Jiangellales</taxon>
        <taxon>Jiangellaceae</taxon>
        <taxon>Jiangella</taxon>
    </lineage>
</organism>
<dbReference type="GO" id="GO:0009097">
    <property type="term" value="P:isoleucine biosynthetic process"/>
    <property type="evidence" value="ECO:0007669"/>
    <property type="project" value="UniProtKB-UniRule"/>
</dbReference>
<feature type="binding site" evidence="15">
    <location>
        <position position="131"/>
    </location>
    <ligand>
        <name>Mg(2+)</name>
        <dbReference type="ChEBI" id="CHEBI:18420"/>
    </ligand>
</feature>
<evidence type="ECO:0000259" key="17">
    <source>
        <dbReference type="Pfam" id="PF24877"/>
    </source>
</evidence>
<comment type="pathway">
    <text evidence="13 15">Amino-acid biosynthesis; L-isoleucine biosynthesis; L-isoleucine from 2-oxobutanoate: step 3/4.</text>
</comment>
<keyword evidence="7 15" id="KW-0408">Iron</keyword>
<evidence type="ECO:0000256" key="12">
    <source>
        <dbReference type="ARBA" id="ARBA00029436"/>
    </source>
</evidence>
<dbReference type="FunFam" id="3.50.30.80:FF:000001">
    <property type="entry name" value="Dihydroxy-acid dehydratase"/>
    <property type="match status" value="1"/>
</dbReference>
<dbReference type="SUPFAM" id="SSF143975">
    <property type="entry name" value="IlvD/EDD N-terminal domain-like"/>
    <property type="match status" value="1"/>
</dbReference>
<evidence type="ECO:0000256" key="9">
    <source>
        <dbReference type="ARBA" id="ARBA00023239"/>
    </source>
</evidence>
<evidence type="ECO:0000313" key="18">
    <source>
        <dbReference type="EMBL" id="TDD67627.1"/>
    </source>
</evidence>
<dbReference type="NCBIfam" id="NF002068">
    <property type="entry name" value="PRK00911.1"/>
    <property type="match status" value="1"/>
</dbReference>
<feature type="domain" description="Dihydroxy-acid/6-phosphogluconate dehydratase N-terminal" evidence="16">
    <location>
        <begin position="42"/>
        <end position="359"/>
    </location>
</feature>
<dbReference type="InterPro" id="IPR056740">
    <property type="entry name" value="ILV_EDD_C"/>
</dbReference>
<dbReference type="Pfam" id="PF00920">
    <property type="entry name" value="ILVD_EDD_N"/>
    <property type="match status" value="1"/>
</dbReference>
<feature type="binding site" evidence="15">
    <location>
        <position position="453"/>
    </location>
    <ligand>
        <name>Mg(2+)</name>
        <dbReference type="ChEBI" id="CHEBI:18420"/>
    </ligand>
</feature>
<dbReference type="InterPro" id="IPR004404">
    <property type="entry name" value="DihydroxyA_deHydtase"/>
</dbReference>
<evidence type="ECO:0000256" key="14">
    <source>
        <dbReference type="ARBA" id="ARBA00029490"/>
    </source>
</evidence>
<keyword evidence="5 15" id="KW-0479">Metal-binding</keyword>
<keyword evidence="9 15" id="KW-0456">Lyase</keyword>
<comment type="cofactor">
    <cofactor evidence="15">
        <name>[2Fe-2S] cluster</name>
        <dbReference type="ChEBI" id="CHEBI:190135"/>
    </cofactor>
    <text evidence="15">Binds 1 [2Fe-2S] cluster per subunit. This cluster acts as a Lewis acid cofactor.</text>
</comment>
<evidence type="ECO:0000256" key="2">
    <source>
        <dbReference type="ARBA" id="ARBA00006486"/>
    </source>
</evidence>
<dbReference type="InterPro" id="IPR042096">
    <property type="entry name" value="Dihydro-acid_dehy_C"/>
</dbReference>
<keyword evidence="19" id="KW-1185">Reference proteome</keyword>
<comment type="pathway">
    <text evidence="12 15">Amino-acid biosynthesis; L-valine biosynthesis; L-valine from pyruvate: step 3/4.</text>
</comment>
<sequence>MTVTPSKPDLKPHSRAVTDGLERAAARGMLRAVGMTDDDWEKPQIGVASSWNEITPCNLSLDRLAKASKEGVHAGGGYPLEFGTISVSDGISMGHEGMHYSLVSREVIADSVETVFGAERLDGAVLLAGCDKSAPAMLMAAARLDVAATFLYAGSILPGRVGDREVTIIDAFEAVGACARGLITREEVDEIERAICPGEGACGGMYTANTMASAAEALGMSLPGSAAPPAVDRRRDGYARKSGEAVVNLLRLGITTRDIMTKEAFENAIAVVMAVGGSTNAVLHLMAIAHEAGVKLELDDFNRIGDRVPHLADVKPFGRYVMTDVDRVGGVPVIMKALLDAGLMHGDALTVTGRTLAENLADIAPPDVDGKIIHAMGDPIHKTGGITVLHGSLAPEGAVVKSAGFDTDVFEGTAKVFDGESGAMNAVAAGDLNKNDVIVIRYEGPKGGPGMREMLAVTGAIKGAGLGKDVLLVTDGRFSGGTTGPCIGHVAPEAVDGGPIAFVQNGDRIRLDLAARTLELLVDDDELARRRAAWTPPAPKHERGVLAKYAKLVGSAANGAVCD</sequence>
<comment type="caution">
    <text evidence="15">Lacks conserved residue(s) required for the propagation of feature annotation.</text>
</comment>
<keyword evidence="10 15" id="KW-0100">Branched-chain amino acid biosynthesis</keyword>
<evidence type="ECO:0000256" key="3">
    <source>
        <dbReference type="ARBA" id="ARBA00022605"/>
    </source>
</evidence>
<dbReference type="GO" id="GO:0000287">
    <property type="term" value="F:magnesium ion binding"/>
    <property type="evidence" value="ECO:0007669"/>
    <property type="project" value="UniProtKB-UniRule"/>
</dbReference>
<evidence type="ECO:0000313" key="19">
    <source>
        <dbReference type="Proteomes" id="UP000295217"/>
    </source>
</evidence>
<name>A0A4V2YS15_9ACTN</name>
<comment type="catalytic activity">
    <reaction evidence="15">
        <text>(2R,3R)-2,3-dihydroxy-3-methylpentanoate = (S)-3-methyl-2-oxopentanoate + H2O</text>
        <dbReference type="Rhea" id="RHEA:27694"/>
        <dbReference type="ChEBI" id="CHEBI:15377"/>
        <dbReference type="ChEBI" id="CHEBI:35146"/>
        <dbReference type="ChEBI" id="CHEBI:49258"/>
        <dbReference type="EC" id="4.2.1.9"/>
    </reaction>
</comment>
<dbReference type="Gene3D" id="3.50.30.80">
    <property type="entry name" value="IlvD/EDD C-terminal domain-like"/>
    <property type="match status" value="1"/>
</dbReference>
<gene>
    <name evidence="15 18" type="primary">ilvD</name>
    <name evidence="18" type="ORF">E1262_18425</name>
</gene>